<accession>A0A497JFM2</accession>
<dbReference type="InterPro" id="IPR012340">
    <property type="entry name" value="NA-bd_OB-fold"/>
</dbReference>
<dbReference type="InterPro" id="IPR004365">
    <property type="entry name" value="NA-bd_OB_tRNA"/>
</dbReference>
<dbReference type="PROSITE" id="PS50862">
    <property type="entry name" value="AA_TRNA_LIGASE_II"/>
    <property type="match status" value="1"/>
</dbReference>
<evidence type="ECO:0000256" key="2">
    <source>
        <dbReference type="ARBA" id="ARBA00022741"/>
    </source>
</evidence>
<dbReference type="Gene3D" id="2.40.50.140">
    <property type="entry name" value="Nucleic acid-binding proteins"/>
    <property type="match status" value="1"/>
</dbReference>
<gene>
    <name evidence="7" type="ORF">DRO04_03035</name>
</gene>
<evidence type="ECO:0000313" key="7">
    <source>
        <dbReference type="EMBL" id="RLG69688.1"/>
    </source>
</evidence>
<comment type="caution">
    <text evidence="7">The sequence shown here is derived from an EMBL/GenBank/DDBJ whole genome shotgun (WGS) entry which is preliminary data.</text>
</comment>
<proteinExistence type="predicted"/>
<dbReference type="GO" id="GO:0006421">
    <property type="term" value="P:asparaginyl-tRNA aminoacylation"/>
    <property type="evidence" value="ECO:0007669"/>
    <property type="project" value="TreeGrafter"/>
</dbReference>
<keyword evidence="2" id="KW-0547">Nucleotide-binding</keyword>
<protein>
    <submittedName>
        <fullName evidence="7">Asparagine--tRNA ligase</fullName>
    </submittedName>
</protein>
<feature type="non-terminal residue" evidence="7">
    <location>
        <position position="317"/>
    </location>
</feature>
<dbReference type="PANTHER" id="PTHR22594:SF34">
    <property type="entry name" value="ASPARAGINE--TRNA LIGASE, MITOCHONDRIAL-RELATED"/>
    <property type="match status" value="1"/>
</dbReference>
<dbReference type="GO" id="GO:0005524">
    <property type="term" value="F:ATP binding"/>
    <property type="evidence" value="ECO:0007669"/>
    <property type="project" value="UniProtKB-KW"/>
</dbReference>
<evidence type="ECO:0000313" key="8">
    <source>
        <dbReference type="Proteomes" id="UP000278031"/>
    </source>
</evidence>
<dbReference type="Pfam" id="PF00152">
    <property type="entry name" value="tRNA-synt_2"/>
    <property type="match status" value="1"/>
</dbReference>
<evidence type="ECO:0000256" key="5">
    <source>
        <dbReference type="ARBA" id="ARBA00023146"/>
    </source>
</evidence>
<dbReference type="Pfam" id="PF01336">
    <property type="entry name" value="tRNA_anti-codon"/>
    <property type="match status" value="1"/>
</dbReference>
<dbReference type="SUPFAM" id="SSF55681">
    <property type="entry name" value="Class II aaRS and biotin synthetases"/>
    <property type="match status" value="1"/>
</dbReference>
<dbReference type="InterPro" id="IPR006195">
    <property type="entry name" value="aa-tRNA-synth_II"/>
</dbReference>
<dbReference type="GO" id="GO:0003676">
    <property type="term" value="F:nucleic acid binding"/>
    <property type="evidence" value="ECO:0007669"/>
    <property type="project" value="InterPro"/>
</dbReference>
<feature type="domain" description="Aminoacyl-transfer RNA synthetases class-II family profile" evidence="6">
    <location>
        <begin position="134"/>
        <end position="317"/>
    </location>
</feature>
<evidence type="ECO:0000256" key="4">
    <source>
        <dbReference type="ARBA" id="ARBA00022917"/>
    </source>
</evidence>
<organism evidence="7 8">
    <name type="scientific">Candidatus Iainarchaeum sp</name>
    <dbReference type="NCBI Taxonomy" id="3101447"/>
    <lineage>
        <taxon>Archaea</taxon>
        <taxon>Candidatus Iainarchaeota</taxon>
        <taxon>Candidatus Iainarchaeia</taxon>
        <taxon>Candidatus Iainarchaeales</taxon>
        <taxon>Candidatus Iainarchaeaceae</taxon>
        <taxon>Candidatus Iainarchaeum</taxon>
    </lineage>
</organism>
<keyword evidence="4" id="KW-0648">Protein biosynthesis</keyword>
<evidence type="ECO:0000256" key="1">
    <source>
        <dbReference type="ARBA" id="ARBA00022598"/>
    </source>
</evidence>
<dbReference type="Proteomes" id="UP000278031">
    <property type="component" value="Unassembled WGS sequence"/>
</dbReference>
<dbReference type="PANTHER" id="PTHR22594">
    <property type="entry name" value="ASPARTYL/LYSYL-TRNA SYNTHETASE"/>
    <property type="match status" value="1"/>
</dbReference>
<keyword evidence="3" id="KW-0067">ATP-binding</keyword>
<name>A0A497JFM2_9ARCH</name>
<dbReference type="EMBL" id="QMWP01000119">
    <property type="protein sequence ID" value="RLG69688.1"/>
    <property type="molecule type" value="Genomic_DNA"/>
</dbReference>
<keyword evidence="1 7" id="KW-0436">Ligase</keyword>
<dbReference type="AlphaFoldDB" id="A0A497JFM2"/>
<dbReference type="Gene3D" id="3.30.930.10">
    <property type="entry name" value="Bira Bifunctional Protein, Domain 2"/>
    <property type="match status" value="1"/>
</dbReference>
<keyword evidence="5" id="KW-0030">Aminoacyl-tRNA synthetase</keyword>
<reference evidence="7 8" key="1">
    <citation type="submission" date="2018-06" db="EMBL/GenBank/DDBJ databases">
        <title>Extensive metabolic versatility and redundancy in microbially diverse, dynamic hydrothermal sediments.</title>
        <authorList>
            <person name="Dombrowski N."/>
            <person name="Teske A."/>
            <person name="Baker B.J."/>
        </authorList>
    </citation>
    <scope>NUCLEOTIDE SEQUENCE [LARGE SCALE GENOMIC DNA]</scope>
    <source>
        <strain evidence="7">B51_G17</strain>
    </source>
</reference>
<dbReference type="InterPro" id="IPR004364">
    <property type="entry name" value="Aa-tRNA-synt_II"/>
</dbReference>
<evidence type="ECO:0000256" key="3">
    <source>
        <dbReference type="ARBA" id="ARBA00022840"/>
    </source>
</evidence>
<sequence length="317" mass="37516">MKREYEINSIKDALAAREGFFCLRGWVKRKREHKNDIFILLRDSTDVMQCVINKEEVSEKDWKDAKKLHIEASIIVQGNLREEKRAPYGVEMHVKNLEVVDFGQEFPIQRDFSEEYLLSVRHLWLRSSKLGNALKVRAHVVRALHDFMKENGYWEVHCPSFVSGAVEGGATLFAVPYFGKKVYLTQSAQFYLEALIFALEKVYTLAPSFRAEKSRTRRHLTEFWHFEAEAAWMKFKELLDFEEELIKYVTERVLKECRHYLEALGRNPDDLKPVVEEKFPRYTYEEILKIAREKFKDLPYGTDLGEKEEREITKDFN</sequence>
<dbReference type="GO" id="GO:0004816">
    <property type="term" value="F:asparagine-tRNA ligase activity"/>
    <property type="evidence" value="ECO:0007669"/>
    <property type="project" value="TreeGrafter"/>
</dbReference>
<dbReference type="SUPFAM" id="SSF50249">
    <property type="entry name" value="Nucleic acid-binding proteins"/>
    <property type="match status" value="1"/>
</dbReference>
<dbReference type="InterPro" id="IPR045864">
    <property type="entry name" value="aa-tRNA-synth_II/BPL/LPL"/>
</dbReference>
<evidence type="ECO:0000259" key="6">
    <source>
        <dbReference type="PROSITE" id="PS50862"/>
    </source>
</evidence>